<dbReference type="AlphaFoldDB" id="A0A9D4AVK3"/>
<dbReference type="PANTHER" id="PTHR48043:SF140">
    <property type="entry name" value="UDP-GLUCURONOSYLTRANSFERASE 2A1"/>
    <property type="match status" value="1"/>
</dbReference>
<keyword evidence="2" id="KW-0328">Glycosyltransferase</keyword>
<dbReference type="FunFam" id="3.40.50.2000:FF:000322">
    <property type="entry name" value="UDP glucuronosyltransferase family 2 member B4"/>
    <property type="match status" value="1"/>
</dbReference>
<evidence type="ECO:0000256" key="3">
    <source>
        <dbReference type="ARBA" id="ARBA00022679"/>
    </source>
</evidence>
<dbReference type="Gene3D" id="3.40.50.2000">
    <property type="entry name" value="Glycogen Phosphorylase B"/>
    <property type="match status" value="1"/>
</dbReference>
<reference evidence="4" key="1">
    <citation type="submission" date="2021-09" db="EMBL/GenBank/DDBJ databases">
        <title>The genome of Mauremys mutica provides insights into the evolution of semi-aquatic lifestyle.</title>
        <authorList>
            <person name="Gong S."/>
            <person name="Gao Y."/>
        </authorList>
    </citation>
    <scope>NUCLEOTIDE SEQUENCE</scope>
    <source>
        <strain evidence="4">MM-2020</strain>
        <tissue evidence="4">Muscle</tissue>
    </source>
</reference>
<dbReference type="EMBL" id="JAHDVG010000484">
    <property type="protein sequence ID" value="KAH1170145.1"/>
    <property type="molecule type" value="Genomic_DNA"/>
</dbReference>
<dbReference type="InterPro" id="IPR002213">
    <property type="entry name" value="UDP_glucos_trans"/>
</dbReference>
<dbReference type="InterPro" id="IPR050271">
    <property type="entry name" value="UDP-glycosyltransferase"/>
</dbReference>
<dbReference type="InterPro" id="IPR027417">
    <property type="entry name" value="P-loop_NTPase"/>
</dbReference>
<protein>
    <submittedName>
        <fullName evidence="4">Uncharacterized protein</fullName>
    </submittedName>
</protein>
<keyword evidence="5" id="KW-1185">Reference proteome</keyword>
<sequence length="109" mass="12555">MEEFVQSSGEHGIVVFSLGSMIYNLTEEKSNMVALALSQIPQKVLWRYKGKKPETLGPNTRIYDWIPQNDLLGIAGDWKNHFTVAQNETFNEDYERKMAGTNLQFRTEI</sequence>
<dbReference type="Gene3D" id="3.40.50.300">
    <property type="entry name" value="P-loop containing nucleotide triphosphate hydrolases"/>
    <property type="match status" value="1"/>
</dbReference>
<dbReference type="PANTHER" id="PTHR48043">
    <property type="entry name" value="EG:EG0003.4 PROTEIN-RELATED"/>
    <property type="match status" value="1"/>
</dbReference>
<keyword evidence="3" id="KW-0808">Transferase</keyword>
<accession>A0A9D4AVK3</accession>
<dbReference type="GO" id="GO:0008146">
    <property type="term" value="F:sulfotransferase activity"/>
    <property type="evidence" value="ECO:0007669"/>
    <property type="project" value="InterPro"/>
</dbReference>
<comment type="caution">
    <text evidence="4">The sequence shown here is derived from an EMBL/GenBank/DDBJ whole genome shotgun (WGS) entry which is preliminary data.</text>
</comment>
<name>A0A9D4AVK3_9SAUR</name>
<evidence type="ECO:0000256" key="2">
    <source>
        <dbReference type="ARBA" id="ARBA00022676"/>
    </source>
</evidence>
<comment type="similarity">
    <text evidence="1">Belongs to the UDP-glycosyltransferase family.</text>
</comment>
<dbReference type="SUPFAM" id="SSF53756">
    <property type="entry name" value="UDP-Glycosyltransferase/glycogen phosphorylase"/>
    <property type="match status" value="1"/>
</dbReference>
<dbReference type="Pfam" id="PF00201">
    <property type="entry name" value="UDPGT"/>
    <property type="match status" value="1"/>
</dbReference>
<evidence type="ECO:0000313" key="4">
    <source>
        <dbReference type="EMBL" id="KAH1170145.1"/>
    </source>
</evidence>
<dbReference type="GO" id="GO:0015020">
    <property type="term" value="F:glucuronosyltransferase activity"/>
    <property type="evidence" value="ECO:0007669"/>
    <property type="project" value="TreeGrafter"/>
</dbReference>
<dbReference type="Proteomes" id="UP000827986">
    <property type="component" value="Unassembled WGS sequence"/>
</dbReference>
<organism evidence="4 5">
    <name type="scientific">Mauremys mutica</name>
    <name type="common">yellowpond turtle</name>
    <dbReference type="NCBI Taxonomy" id="74926"/>
    <lineage>
        <taxon>Eukaryota</taxon>
        <taxon>Metazoa</taxon>
        <taxon>Chordata</taxon>
        <taxon>Craniata</taxon>
        <taxon>Vertebrata</taxon>
        <taxon>Euteleostomi</taxon>
        <taxon>Archelosauria</taxon>
        <taxon>Testudinata</taxon>
        <taxon>Testudines</taxon>
        <taxon>Cryptodira</taxon>
        <taxon>Durocryptodira</taxon>
        <taxon>Testudinoidea</taxon>
        <taxon>Geoemydidae</taxon>
        <taxon>Geoemydinae</taxon>
        <taxon>Mauremys</taxon>
    </lineage>
</organism>
<gene>
    <name evidence="4" type="ORF">KIL84_001130</name>
</gene>
<dbReference type="SUPFAM" id="SSF52540">
    <property type="entry name" value="P-loop containing nucleoside triphosphate hydrolases"/>
    <property type="match status" value="1"/>
</dbReference>
<evidence type="ECO:0000256" key="1">
    <source>
        <dbReference type="ARBA" id="ARBA00009995"/>
    </source>
</evidence>
<proteinExistence type="inferred from homology"/>
<evidence type="ECO:0000313" key="5">
    <source>
        <dbReference type="Proteomes" id="UP000827986"/>
    </source>
</evidence>